<protein>
    <submittedName>
        <fullName evidence="1">Uncharacterized protein</fullName>
    </submittedName>
</protein>
<organism evidence="1 2">
    <name type="scientific">Bifidobacterium pseudolongum subsp. globosum</name>
    <dbReference type="NCBI Taxonomy" id="1690"/>
    <lineage>
        <taxon>Bacteria</taxon>
        <taxon>Bacillati</taxon>
        <taxon>Actinomycetota</taxon>
        <taxon>Actinomycetes</taxon>
        <taxon>Bifidobacteriales</taxon>
        <taxon>Bifidobacteriaceae</taxon>
        <taxon>Bifidobacterium</taxon>
    </lineage>
</organism>
<comment type="caution">
    <text evidence="1">The sequence shown here is derived from an EMBL/GenBank/DDBJ whole genome shotgun (WGS) entry which is preliminary data.</text>
</comment>
<proteinExistence type="predicted"/>
<dbReference type="EMBL" id="RYUQ01000002">
    <property type="protein sequence ID" value="RYQ26472.1"/>
    <property type="molecule type" value="Genomic_DNA"/>
</dbReference>
<evidence type="ECO:0000313" key="2">
    <source>
        <dbReference type="Proteomes" id="UP000292535"/>
    </source>
</evidence>
<reference evidence="1 2" key="1">
    <citation type="submission" date="2018-12" db="EMBL/GenBank/DDBJ databases">
        <title>Unveiling genomic diversity among members of the Bifidobacterium pseudolongum species, a widely distributed gut commensal of the animal kingdom.</title>
        <authorList>
            <person name="Lugli G.A."/>
            <person name="Duranti S."/>
            <person name="Albert K."/>
            <person name="Mancabelli L."/>
            <person name="Napoli S."/>
            <person name="Viappiani A."/>
            <person name="Anzalone R."/>
            <person name="Longhi G."/>
            <person name="Milani C."/>
            <person name="Turroni F."/>
            <person name="Alessandri G."/>
            <person name="Sela D.A."/>
            <person name="Van Sinderen D."/>
            <person name="Ventura M."/>
        </authorList>
    </citation>
    <scope>NUCLEOTIDE SEQUENCE [LARGE SCALE GENOMIC DNA]</scope>
    <source>
        <strain evidence="1 2">2032B</strain>
    </source>
</reference>
<gene>
    <name evidence="1" type="ORF">PG2032B_1068</name>
</gene>
<sequence>MQHDLGTRLAWEDAHAFILCKAADPTSYLGQDLQRTSEQTRQQARQREAKQVAQHMNPMFKHLFT</sequence>
<accession>A0A4Q5AEV0</accession>
<evidence type="ECO:0000313" key="1">
    <source>
        <dbReference type="EMBL" id="RYQ26472.1"/>
    </source>
</evidence>
<name>A0A4Q5AEV0_9BIFI</name>
<dbReference type="AlphaFoldDB" id="A0A4Q5AEV0"/>
<dbReference type="Proteomes" id="UP000292535">
    <property type="component" value="Unassembled WGS sequence"/>
</dbReference>